<dbReference type="OrthoDB" id="594804at2759"/>
<dbReference type="InterPro" id="IPR053781">
    <property type="entry name" value="F-box_AtFBL13-like"/>
</dbReference>
<dbReference type="SMART" id="SM00579">
    <property type="entry name" value="FBD"/>
    <property type="match status" value="1"/>
</dbReference>
<feature type="domain" description="FBD" evidence="1">
    <location>
        <begin position="338"/>
        <end position="409"/>
    </location>
</feature>
<evidence type="ECO:0000313" key="2">
    <source>
        <dbReference type="EMBL" id="OMP04458.1"/>
    </source>
</evidence>
<name>A0A1R3KBP5_9ROSI</name>
<dbReference type="InterPro" id="IPR006566">
    <property type="entry name" value="FBD"/>
</dbReference>
<protein>
    <recommendedName>
        <fullName evidence="1">FBD domain-containing protein</fullName>
    </recommendedName>
</protein>
<dbReference type="PANTHER" id="PTHR31900:SF30">
    <property type="entry name" value="SUPERFAMILY PROTEIN, PUTATIVE-RELATED"/>
    <property type="match status" value="1"/>
</dbReference>
<dbReference type="Gene3D" id="3.80.10.10">
    <property type="entry name" value="Ribonuclease Inhibitor"/>
    <property type="match status" value="1"/>
</dbReference>
<dbReference type="Pfam" id="PF00646">
    <property type="entry name" value="F-box"/>
    <property type="match status" value="1"/>
</dbReference>
<comment type="caution">
    <text evidence="2">The sequence shown here is derived from an EMBL/GenBank/DDBJ whole genome shotgun (WGS) entry which is preliminary data.</text>
</comment>
<dbReference type="CDD" id="cd22160">
    <property type="entry name" value="F-box_AtFBL13-like"/>
    <property type="match status" value="1"/>
</dbReference>
<dbReference type="InterPro" id="IPR055411">
    <property type="entry name" value="LRR_FXL15/At3g58940/PEG3-like"/>
</dbReference>
<dbReference type="Pfam" id="PF08387">
    <property type="entry name" value="FBD"/>
    <property type="match status" value="1"/>
</dbReference>
<dbReference type="Pfam" id="PF24758">
    <property type="entry name" value="LRR_At5g56370"/>
    <property type="match status" value="1"/>
</dbReference>
<accession>A0A1R3KBP5</accession>
<dbReference type="InterPro" id="IPR032675">
    <property type="entry name" value="LRR_dom_sf"/>
</dbReference>
<keyword evidence="3" id="KW-1185">Reference proteome</keyword>
<dbReference type="Proteomes" id="UP000187203">
    <property type="component" value="Unassembled WGS sequence"/>
</dbReference>
<gene>
    <name evidence="2" type="ORF">COLO4_09618</name>
</gene>
<dbReference type="STRING" id="93759.A0A1R3KBP5"/>
<dbReference type="InterPro" id="IPR001810">
    <property type="entry name" value="F-box_dom"/>
</dbReference>
<dbReference type="Gene3D" id="1.20.1280.50">
    <property type="match status" value="1"/>
</dbReference>
<dbReference type="EMBL" id="AWUE01014253">
    <property type="protein sequence ID" value="OMP04458.1"/>
    <property type="molecule type" value="Genomic_DNA"/>
</dbReference>
<evidence type="ECO:0000313" key="3">
    <source>
        <dbReference type="Proteomes" id="UP000187203"/>
    </source>
</evidence>
<dbReference type="InterPro" id="IPR050232">
    <property type="entry name" value="FBL13/AtMIF1-like"/>
</dbReference>
<proteinExistence type="predicted"/>
<sequence length="424" mass="48466">MAESNKQSIRGDRLSNLPDDVLLRILSLLPSSHDSIRTSCLSSRFRHLWKSVPILDCRDNLCRANTFEAFMNNVLHNHELRVWKFRLQVYDYTCIPNSVYNWIHRFTEASSLNLEELHIHVPLYVRDRHVNLPGAVFSCPRLKNLRLIGGLRIDNIPSDVGFPCLKTLKLISVSLVGNPNLNNLLSSAVCPMLETFHIENCSIEVIEQIGDNNIHKTFVIKYIRGTMGEISDYCSSNQLSTVDSAPNMDPTFMFLKMIKKVKQLEISYADMSQFVELISKEYNQPVFKNLRHLVVKDCRYVDTLSLLLKHSPNLTSLVLEEFELMTDDEPEAAASFTKCLLWNLETIQIIIKNSYMTTNEVEVVKQFLKNALVLKKLVLCVQRGSTDHEMKTSILSQPRASTQCDIEFHSNKSLIDGQGIGIVY</sequence>
<organism evidence="2 3">
    <name type="scientific">Corchorus olitorius</name>
    <dbReference type="NCBI Taxonomy" id="93759"/>
    <lineage>
        <taxon>Eukaryota</taxon>
        <taxon>Viridiplantae</taxon>
        <taxon>Streptophyta</taxon>
        <taxon>Embryophyta</taxon>
        <taxon>Tracheophyta</taxon>
        <taxon>Spermatophyta</taxon>
        <taxon>Magnoliopsida</taxon>
        <taxon>eudicotyledons</taxon>
        <taxon>Gunneridae</taxon>
        <taxon>Pentapetalae</taxon>
        <taxon>rosids</taxon>
        <taxon>malvids</taxon>
        <taxon>Malvales</taxon>
        <taxon>Malvaceae</taxon>
        <taxon>Grewioideae</taxon>
        <taxon>Apeibeae</taxon>
        <taxon>Corchorus</taxon>
    </lineage>
</organism>
<dbReference type="SUPFAM" id="SSF52047">
    <property type="entry name" value="RNI-like"/>
    <property type="match status" value="1"/>
</dbReference>
<dbReference type="AlphaFoldDB" id="A0A1R3KBP5"/>
<evidence type="ECO:0000259" key="1">
    <source>
        <dbReference type="SMART" id="SM00579"/>
    </source>
</evidence>
<dbReference type="PANTHER" id="PTHR31900">
    <property type="entry name" value="F-BOX/RNI SUPERFAMILY PROTEIN-RELATED"/>
    <property type="match status" value="1"/>
</dbReference>
<reference evidence="3" key="1">
    <citation type="submission" date="2013-09" db="EMBL/GenBank/DDBJ databases">
        <title>Corchorus olitorius genome sequencing.</title>
        <authorList>
            <person name="Alam M."/>
            <person name="Haque M.S."/>
            <person name="Islam M.S."/>
            <person name="Emdad E.M."/>
            <person name="Islam M.M."/>
            <person name="Ahmed B."/>
            <person name="Halim A."/>
            <person name="Hossen Q.M.M."/>
            <person name="Hossain M.Z."/>
            <person name="Ahmed R."/>
            <person name="Khan M.M."/>
            <person name="Islam R."/>
            <person name="Rashid M.M."/>
            <person name="Khan S.A."/>
            <person name="Rahman M.S."/>
            <person name="Alam M."/>
            <person name="Yahiya A.S."/>
            <person name="Khan M.S."/>
            <person name="Azam M.S."/>
            <person name="Haque T."/>
            <person name="Lashkar M.Z.H."/>
            <person name="Akhand A.I."/>
            <person name="Morshed G."/>
            <person name="Roy S."/>
            <person name="Uddin K.S."/>
            <person name="Rabeya T."/>
            <person name="Hossain A.S."/>
            <person name="Chowdhury A."/>
            <person name="Snigdha A.R."/>
            <person name="Mortoza M.S."/>
            <person name="Matin S.A."/>
            <person name="Hoque S.M.E."/>
            <person name="Islam M.K."/>
            <person name="Roy D.K."/>
            <person name="Haider R."/>
            <person name="Moosa M.M."/>
            <person name="Elias S.M."/>
            <person name="Hasan A.M."/>
            <person name="Jahan S."/>
            <person name="Shafiuddin M."/>
            <person name="Mahmood N."/>
            <person name="Shommy N.S."/>
        </authorList>
    </citation>
    <scope>NUCLEOTIDE SEQUENCE [LARGE SCALE GENOMIC DNA]</scope>
    <source>
        <strain evidence="3">cv. O-4</strain>
    </source>
</reference>